<evidence type="ECO:0000313" key="1">
    <source>
        <dbReference type="EMBL" id="QDL09598.1"/>
    </source>
</evidence>
<evidence type="ECO:0000313" key="2">
    <source>
        <dbReference type="Proteomes" id="UP000503129"/>
    </source>
</evidence>
<dbReference type="Proteomes" id="UP000503129">
    <property type="component" value="Chromosome"/>
</dbReference>
<protein>
    <submittedName>
        <fullName evidence="1">Uncharacterized protein</fullName>
    </submittedName>
</protein>
<proteinExistence type="predicted"/>
<gene>
    <name evidence="1" type="ORF">DP114_18385</name>
</gene>
<dbReference type="EMBL" id="CP030118">
    <property type="protein sequence ID" value="QDL09598.1"/>
    <property type="molecule type" value="Genomic_DNA"/>
</dbReference>
<organism evidence="1 2">
    <name type="scientific">Brasilonema sennae CENA114</name>
    <dbReference type="NCBI Taxonomy" id="415709"/>
    <lineage>
        <taxon>Bacteria</taxon>
        <taxon>Bacillati</taxon>
        <taxon>Cyanobacteriota</taxon>
        <taxon>Cyanophyceae</taxon>
        <taxon>Nostocales</taxon>
        <taxon>Scytonemataceae</taxon>
        <taxon>Brasilonema</taxon>
        <taxon>Bromeliae group (in: Brasilonema)</taxon>
    </lineage>
</organism>
<name>A0A856MFW0_9CYAN</name>
<reference evidence="1 2" key="1">
    <citation type="submission" date="2018-06" db="EMBL/GenBank/DDBJ databases">
        <title>Comparative genomics of Brasilonema spp. strains.</title>
        <authorList>
            <person name="Alvarenga D.O."/>
            <person name="Fiore M.F."/>
            <person name="Varani A.M."/>
        </authorList>
    </citation>
    <scope>NUCLEOTIDE SEQUENCE [LARGE SCALE GENOMIC DNA]</scope>
    <source>
        <strain evidence="1 2">CENA114</strain>
    </source>
</reference>
<sequence>MDKSSEEYNQFIEEYEKMLEHYARCSQYLTAIKTSKDPNTGVAAVYDKALKAHIDATKSYKNLLAIYKELLHKWLLVAQSYQKDEEFK</sequence>
<dbReference type="RefSeq" id="WP_171976753.1">
    <property type="nucleotide sequence ID" value="NZ_CAWOXK010000001.1"/>
</dbReference>
<dbReference type="AlphaFoldDB" id="A0A856MFW0"/>
<accession>A0A856MFW0</accession>
<dbReference type="KEGG" id="bsen:DP114_18385"/>
<keyword evidence="2" id="KW-1185">Reference proteome</keyword>